<gene>
    <name evidence="8" type="ORF">PANT_12d00076</name>
</gene>
<evidence type="ECO:0000256" key="1">
    <source>
        <dbReference type="ARBA" id="ARBA00022723"/>
    </source>
</evidence>
<dbReference type="Proteomes" id="UP000011976">
    <property type="component" value="Unassembled WGS sequence"/>
</dbReference>
<keyword evidence="2" id="KW-0677">Repeat</keyword>
<dbReference type="PROSITE" id="PS00028">
    <property type="entry name" value="ZINC_FINGER_C2H2_1"/>
    <property type="match status" value="2"/>
</dbReference>
<dbReference type="AlphaFoldDB" id="M9LWG8"/>
<feature type="region of interest" description="Disordered" evidence="6">
    <location>
        <begin position="411"/>
        <end position="471"/>
    </location>
</feature>
<dbReference type="Gene3D" id="3.30.160.60">
    <property type="entry name" value="Classic Zinc Finger"/>
    <property type="match status" value="2"/>
</dbReference>
<dbReference type="GO" id="GO:0000981">
    <property type="term" value="F:DNA-binding transcription factor activity, RNA polymerase II-specific"/>
    <property type="evidence" value="ECO:0007669"/>
    <property type="project" value="UniProtKB-ARBA"/>
</dbReference>
<dbReference type="GO" id="GO:0000978">
    <property type="term" value="F:RNA polymerase II cis-regulatory region sequence-specific DNA binding"/>
    <property type="evidence" value="ECO:0007669"/>
    <property type="project" value="UniProtKB-ARBA"/>
</dbReference>
<dbReference type="EMBL" id="DF196778">
    <property type="protein sequence ID" value="GAC74659.1"/>
    <property type="molecule type" value="Genomic_DNA"/>
</dbReference>
<dbReference type="OrthoDB" id="420046at2759"/>
<dbReference type="InterPro" id="IPR013087">
    <property type="entry name" value="Znf_C2H2_type"/>
</dbReference>
<dbReference type="SUPFAM" id="SSF57667">
    <property type="entry name" value="beta-beta-alpha zinc fingers"/>
    <property type="match status" value="2"/>
</dbReference>
<evidence type="ECO:0000313" key="8">
    <source>
        <dbReference type="EMBL" id="GAC74659.1"/>
    </source>
</evidence>
<feature type="compositionally biased region" description="Low complexity" evidence="6">
    <location>
        <begin position="332"/>
        <end position="348"/>
    </location>
</feature>
<dbReference type="Gene3D" id="3.90.1150.10">
    <property type="entry name" value="Aspartate Aminotransferase, domain 1"/>
    <property type="match status" value="1"/>
</dbReference>
<evidence type="ECO:0000256" key="5">
    <source>
        <dbReference type="PROSITE-ProRule" id="PRU00042"/>
    </source>
</evidence>
<dbReference type="STRING" id="1151754.M9LWG8"/>
<dbReference type="InterPro" id="IPR000192">
    <property type="entry name" value="Aminotrans_V_dom"/>
</dbReference>
<feature type="compositionally biased region" description="Polar residues" evidence="6">
    <location>
        <begin position="618"/>
        <end position="627"/>
    </location>
</feature>
<feature type="compositionally biased region" description="Polar residues" evidence="6">
    <location>
        <begin position="352"/>
        <end position="364"/>
    </location>
</feature>
<feature type="domain" description="C2H2-type" evidence="7">
    <location>
        <begin position="504"/>
        <end position="533"/>
    </location>
</feature>
<feature type="region of interest" description="Disordered" evidence="6">
    <location>
        <begin position="308"/>
        <end position="371"/>
    </location>
</feature>
<dbReference type="SMART" id="SM00355">
    <property type="entry name" value="ZnF_C2H2"/>
    <property type="match status" value="2"/>
</dbReference>
<feature type="compositionally biased region" description="Polar residues" evidence="6">
    <location>
        <begin position="117"/>
        <end position="129"/>
    </location>
</feature>
<organism evidence="8 9">
    <name type="scientific">Pseudozyma antarctica (strain T-34)</name>
    <name type="common">Yeast</name>
    <name type="synonym">Candida antarctica</name>
    <dbReference type="NCBI Taxonomy" id="1151754"/>
    <lineage>
        <taxon>Eukaryota</taxon>
        <taxon>Fungi</taxon>
        <taxon>Dikarya</taxon>
        <taxon>Basidiomycota</taxon>
        <taxon>Ustilaginomycotina</taxon>
        <taxon>Ustilaginomycetes</taxon>
        <taxon>Ustilaginales</taxon>
        <taxon>Ustilaginaceae</taxon>
        <taxon>Moesziomyces</taxon>
    </lineage>
</organism>
<dbReference type="GO" id="GO:0008270">
    <property type="term" value="F:zinc ion binding"/>
    <property type="evidence" value="ECO:0007669"/>
    <property type="project" value="UniProtKB-KW"/>
</dbReference>
<feature type="region of interest" description="Disordered" evidence="6">
    <location>
        <begin position="111"/>
        <end position="130"/>
    </location>
</feature>
<keyword evidence="1" id="KW-0479">Metal-binding</keyword>
<protein>
    <submittedName>
        <fullName evidence="8">Acetylcholinesterase</fullName>
    </submittedName>
</protein>
<dbReference type="InterPro" id="IPR015424">
    <property type="entry name" value="PyrdxlP-dep_Trfase"/>
</dbReference>
<evidence type="ECO:0000259" key="7">
    <source>
        <dbReference type="PROSITE" id="PS50157"/>
    </source>
</evidence>
<evidence type="ECO:0000256" key="4">
    <source>
        <dbReference type="ARBA" id="ARBA00022833"/>
    </source>
</evidence>
<proteinExistence type="predicted"/>
<dbReference type="InterPro" id="IPR036236">
    <property type="entry name" value="Znf_C2H2_sf"/>
</dbReference>
<dbReference type="InterPro" id="IPR015422">
    <property type="entry name" value="PyrdxlP-dep_Trfase_small"/>
</dbReference>
<feature type="compositionally biased region" description="Low complexity" evidence="6">
    <location>
        <begin position="455"/>
        <end position="470"/>
    </location>
</feature>
<feature type="compositionally biased region" description="Basic and acidic residues" evidence="6">
    <location>
        <begin position="637"/>
        <end position="650"/>
    </location>
</feature>
<evidence type="ECO:0000256" key="3">
    <source>
        <dbReference type="ARBA" id="ARBA00022771"/>
    </source>
</evidence>
<sequence length="1151" mass="123418">MTLAPSPSAASRPHPFACLGPLTALCLCQRRSALRRKPHTTRPLDAPSSQATSPIRFRHRLSIHPAYRPPSPRLTAPTRTLIDQRDLIPPASCHSCSTPLIASCRRRPSARALPQKTPYSTAPASSQVASPRLASPRLAVAVAVAVVTEPSSEPCDAAIVSEPATTPRLFVAPASRLLACGLTHRQPPYAHRTLLWAPRSSSPSIVIYTLPLASARSTSDTFYRQHTRSLAHRAEKTGLAFRVSFRSSPASAPADYVRATFHGTLRLRACSALLRLLRSSHSFMGSFSLPSAGGVVSLLNERAPSAIKPEQTHPSFSDHYDPRHHPSPSIMSHSAFDSTSSSTESLLRSGDRSTASTSPPTSLDYSYDSRAPRHKAYADPIRLPRIEVPGEFSDPLPPRGLQGHKVLRGNHISSSPQAIGMRPGEPLPPSATGVFPPGQWDRSGAYLDPNDYSRRSSSSSSDSTYPYDRSMPYGDAAAAHAGMPKRTSKDGGSGAITIGGKKRYPCQHPGCDKTFSTSGHAARHNRIHTGQKPYRCTFPGCKARFSRQDNSLQHYRTHILHPKGRASHPTSSAYSVPEGIAASALDKLAGAATAPAAGAGLGARGRLMAPASAGYQHPYSSDRSTNYGGALPPISSARDRGADDELDRKTSSLRSGLAADSKITLPPLNPPARRCDQQLAVIRAQFPALAAADDPSSPTSGYIFAENAGGSQVLSSVAEAISSYLLTTNVQMASYALASRAESRVSHGACAAAALLGAESPDDVMLGQSATQLVFSLSMMLETRVLADRAAGVEGAWQEGDEIIISDADHETNRGAWTRLATRLGLKLKHWPVTRVSNSKSKYAVTLDPTVLETLVTSRTRVVAFTACSNLLGAFTDIRSATQVVRKVAKDALVCVDCVAFAPHRRITPRSWDVDVAFFSLYKTYGAHVGAMYVDPRVKETQLARLNHFFLHTPHAPPGMYPFQTSSVQYELNYSIAAVADYLVSLGTSAQAPARVDWNALFGRASTEGELTALSRSEVDGALDAVYARVAAHETSLLQVIMPVLLQWADKGLRIVGPEDASSDARAPTIAFVLVDAQGNHRVGTSKAIHQALVRSAIGAQQGHMYAHKLVSSLGLDLADGVIRLSFVHYNTTDEVRRTADLLTAIFQTLV</sequence>
<dbReference type="InterPro" id="IPR015421">
    <property type="entry name" value="PyrdxlP-dep_Trfase_major"/>
</dbReference>
<evidence type="ECO:0000256" key="6">
    <source>
        <dbReference type="SAM" id="MobiDB-lite"/>
    </source>
</evidence>
<accession>M9LWG8</accession>
<name>M9LWG8_PSEA3</name>
<evidence type="ECO:0000256" key="2">
    <source>
        <dbReference type="ARBA" id="ARBA00022737"/>
    </source>
</evidence>
<dbReference type="Gene3D" id="3.40.640.10">
    <property type="entry name" value="Type I PLP-dependent aspartate aminotransferase-like (Major domain)"/>
    <property type="match status" value="1"/>
</dbReference>
<dbReference type="FunFam" id="3.30.160.60:FF:000072">
    <property type="entry name" value="zinc finger protein 143 isoform X1"/>
    <property type="match status" value="1"/>
</dbReference>
<keyword evidence="3 5" id="KW-0863">Zinc-finger</keyword>
<keyword evidence="4" id="KW-0862">Zinc</keyword>
<feature type="region of interest" description="Disordered" evidence="6">
    <location>
        <begin position="613"/>
        <end position="670"/>
    </location>
</feature>
<dbReference type="PANTHER" id="PTHR43586">
    <property type="entry name" value="CYSTEINE DESULFURASE"/>
    <property type="match status" value="1"/>
</dbReference>
<dbReference type="Pfam" id="PF00266">
    <property type="entry name" value="Aminotran_5"/>
    <property type="match status" value="2"/>
</dbReference>
<dbReference type="PANTHER" id="PTHR43586:SF21">
    <property type="entry name" value="PYRIDOXAL PHOSPHATE (PLP)-DEPENDENT ASPARTATE AMINOTRANSFERASE SUPERFAMILY"/>
    <property type="match status" value="1"/>
</dbReference>
<reference evidence="9" key="1">
    <citation type="journal article" date="2013" name="Genome Announc.">
        <title>Genome sequence of the basidiomycetous yeast Pseudozyma antarctica T-34, a producer of the glycolipid biosurfactants mannosylerythritol lipids.</title>
        <authorList>
            <person name="Morita T."/>
            <person name="Koike H."/>
            <person name="Koyama Y."/>
            <person name="Hagiwara H."/>
            <person name="Ito E."/>
            <person name="Fukuoka T."/>
            <person name="Imura T."/>
            <person name="Machida M."/>
            <person name="Kitamoto D."/>
        </authorList>
    </citation>
    <scope>NUCLEOTIDE SEQUENCE [LARGE SCALE GENOMIC DNA]</scope>
    <source>
        <strain evidence="9">T-34</strain>
    </source>
</reference>
<feature type="domain" description="C2H2-type" evidence="7">
    <location>
        <begin position="534"/>
        <end position="558"/>
    </location>
</feature>
<dbReference type="PROSITE" id="PS50157">
    <property type="entry name" value="ZINC_FINGER_C2H2_2"/>
    <property type="match status" value="2"/>
</dbReference>
<evidence type="ECO:0000313" key="9">
    <source>
        <dbReference type="Proteomes" id="UP000011976"/>
    </source>
</evidence>
<dbReference type="SUPFAM" id="SSF53383">
    <property type="entry name" value="PLP-dependent transferases"/>
    <property type="match status" value="1"/>
</dbReference>